<dbReference type="Pfam" id="PF20067">
    <property type="entry name" value="SSL_N"/>
    <property type="match status" value="1"/>
</dbReference>
<proteinExistence type="inferred from homology"/>
<reference evidence="6 7" key="1">
    <citation type="submission" date="2013-10" db="EMBL/GenBank/DDBJ databases">
        <title>Salinisphaera orenii MK-B5 Genome Sequencing.</title>
        <authorList>
            <person name="Lai Q."/>
            <person name="Li C."/>
            <person name="Shao Z."/>
        </authorList>
    </citation>
    <scope>NUCLEOTIDE SEQUENCE [LARGE SCALE GENOMIC DNA]</scope>
    <source>
        <strain evidence="6 7">MK-B5</strain>
    </source>
</reference>
<dbReference type="Gene3D" id="2.120.10.30">
    <property type="entry name" value="TolB, C-terminal domain"/>
    <property type="match status" value="1"/>
</dbReference>
<evidence type="ECO:0000256" key="4">
    <source>
        <dbReference type="SAM" id="MobiDB-lite"/>
    </source>
</evidence>
<evidence type="ECO:0000256" key="2">
    <source>
        <dbReference type="ARBA" id="ARBA00022553"/>
    </source>
</evidence>
<protein>
    <submittedName>
        <fullName evidence="6">Gluconolactonase</fullName>
    </submittedName>
</protein>
<evidence type="ECO:0000259" key="5">
    <source>
        <dbReference type="Pfam" id="PF03088"/>
    </source>
</evidence>
<sequence length="382" mass="40478">MKKLLTLAVLAVAGWAAYAVFWPSSFEPQAWNPPPLADAEAAFADSGDLSGETRMAHGVAEGPEDVASDAQGRLYAGYADGTIRRFDADGGDSEVFATTNGRPLGLAFAEGPVPRSEEADSGDGENSEDGGDRADQTLIVADADKGLLAIDAEGDITVLASGADGTPFAFTNDVDVAENGQIYFSDASSRYGQTDYRTDLLEHGGHGRLLKYDPASGRTTVLLGGLQFANGVAVGPDDAYVLVVETGSYRICRYWLTGDRAGQSDIFINNLPGFPDGLSFDGEGTFWLALFAPRDPLLDFAADKPWLRAIVHDLPRELQPQPAHVGHVIGLDTDARVIANLRDAGDRAFAPITSVERVGDSLYLGSLTAPAFARIRVPDAGR</sequence>
<dbReference type="AlphaFoldDB" id="A0A423PF27"/>
<dbReference type="GO" id="GO:0012505">
    <property type="term" value="C:endomembrane system"/>
    <property type="evidence" value="ECO:0007669"/>
    <property type="project" value="TreeGrafter"/>
</dbReference>
<feature type="domain" description="Strictosidine synthase conserved region" evidence="5">
    <location>
        <begin position="172"/>
        <end position="258"/>
    </location>
</feature>
<dbReference type="SUPFAM" id="SSF63829">
    <property type="entry name" value="Calcium-dependent phosphotriesterase"/>
    <property type="match status" value="1"/>
</dbReference>
<comment type="caution">
    <text evidence="6">The sequence shown here is derived from an EMBL/GenBank/DDBJ whole genome shotgun (WGS) entry which is preliminary data.</text>
</comment>
<accession>A0A423PF27</accession>
<keyword evidence="2" id="KW-0597">Phosphoprotein</keyword>
<feature type="compositionally biased region" description="Acidic residues" evidence="4">
    <location>
        <begin position="119"/>
        <end position="129"/>
    </location>
</feature>
<organism evidence="6 7">
    <name type="scientific">Salinisphaera orenii MK-B5</name>
    <dbReference type="NCBI Taxonomy" id="856730"/>
    <lineage>
        <taxon>Bacteria</taxon>
        <taxon>Pseudomonadati</taxon>
        <taxon>Pseudomonadota</taxon>
        <taxon>Gammaproteobacteria</taxon>
        <taxon>Salinisphaerales</taxon>
        <taxon>Salinisphaeraceae</taxon>
        <taxon>Salinisphaera</taxon>
    </lineage>
</organism>
<feature type="region of interest" description="Disordered" evidence="4">
    <location>
        <begin position="105"/>
        <end position="134"/>
    </location>
</feature>
<dbReference type="Pfam" id="PF03088">
    <property type="entry name" value="Str_synth"/>
    <property type="match status" value="1"/>
</dbReference>
<dbReference type="PANTHER" id="PTHR10426:SF88">
    <property type="entry name" value="ADIPOCYTE PLASMA MEMBRANE-ASSOCIATED PROTEIN HEMOMUCIN-RELATED"/>
    <property type="match status" value="1"/>
</dbReference>
<comment type="similarity">
    <text evidence="1">Belongs to the strictosidine synthase family.</text>
</comment>
<gene>
    <name evidence="6" type="ORF">SAOR_15590</name>
</gene>
<dbReference type="InterPro" id="IPR018119">
    <property type="entry name" value="Strictosidine_synth_cons-reg"/>
</dbReference>
<keyword evidence="7" id="KW-1185">Reference proteome</keyword>
<evidence type="ECO:0000256" key="3">
    <source>
        <dbReference type="ARBA" id="ARBA00023180"/>
    </source>
</evidence>
<dbReference type="RefSeq" id="WP_123632241.1">
    <property type="nucleotide sequence ID" value="NZ_AYKH01000043.1"/>
</dbReference>
<evidence type="ECO:0000256" key="1">
    <source>
        <dbReference type="ARBA" id="ARBA00009191"/>
    </source>
</evidence>
<dbReference type="PANTHER" id="PTHR10426">
    <property type="entry name" value="STRICTOSIDINE SYNTHASE-RELATED"/>
    <property type="match status" value="1"/>
</dbReference>
<evidence type="ECO:0000313" key="6">
    <source>
        <dbReference type="EMBL" id="ROO24231.1"/>
    </source>
</evidence>
<dbReference type="InterPro" id="IPR011042">
    <property type="entry name" value="6-blade_b-propeller_TolB-like"/>
</dbReference>
<dbReference type="Proteomes" id="UP000283993">
    <property type="component" value="Unassembled WGS sequence"/>
</dbReference>
<keyword evidence="3" id="KW-0325">Glycoprotein</keyword>
<dbReference type="GO" id="GO:0016787">
    <property type="term" value="F:hydrolase activity"/>
    <property type="evidence" value="ECO:0007669"/>
    <property type="project" value="TreeGrafter"/>
</dbReference>
<dbReference type="EMBL" id="AYKH01000043">
    <property type="protein sequence ID" value="ROO24231.1"/>
    <property type="molecule type" value="Genomic_DNA"/>
</dbReference>
<evidence type="ECO:0000313" key="7">
    <source>
        <dbReference type="Proteomes" id="UP000283993"/>
    </source>
</evidence>
<name>A0A423PF27_9GAMM</name>